<sequence length="503" mass="55567">MMRQIRLITLVGAVILVTGAGQLFAQAMTTLELHSNVRGAEVYINDRLVGEADPVFSMRLRSRGYSLRVTAPGHEDFTSSIRLQGPRQELRVELVPLAGTVTKPPPVLQPDPAPAAPARPADPGIPVTFHWHAADTADIYINGVALREFSPPYATRRDEAPLMPFQHSGTLRDGDVITVGTRRGGSYGFMMAVVDQQGRVLVRTNRDWQYYHPADSGDWYNPSRAESRLRGAVGANPSPWGNQRHLVNSYGPGIESIYSPSTSDRRAYLYYRVSLDQDTPRVADEPAAAAPSREAPSSPSAQPGISVSSDGFILGRYRMGINVNRPRVQGTILDFRGDGTFQVISRGPHDGHLGSSGRWHLSDDVFSPGDPRGPGVIVEFDGSGFFGSQEQLVGQGLVYWHHVVGDGMLYLIKEIDWDVTGDWLNDGETGGFRFHSDGTFDRYSPNYPERWRRDTTSRWAIAGNMIVSLPQSTVLLLLEDPATAYNVDRNNRKGTIRYTHTPR</sequence>
<feature type="region of interest" description="Disordered" evidence="1">
    <location>
        <begin position="280"/>
        <end position="306"/>
    </location>
</feature>
<dbReference type="RefSeq" id="WP_103680982.1">
    <property type="nucleotide sequence ID" value="NZ_LPWH01000117.1"/>
</dbReference>
<dbReference type="Proteomes" id="UP000237350">
    <property type="component" value="Unassembled WGS sequence"/>
</dbReference>
<dbReference type="Pfam" id="PF08308">
    <property type="entry name" value="PEGA"/>
    <property type="match status" value="1"/>
</dbReference>
<dbReference type="InterPro" id="IPR013229">
    <property type="entry name" value="PEGA"/>
</dbReference>
<name>A0A2S4JGY4_9SPIO</name>
<dbReference type="EMBL" id="LPWH01000117">
    <property type="protein sequence ID" value="POQ98818.1"/>
    <property type="molecule type" value="Genomic_DNA"/>
</dbReference>
<keyword evidence="4" id="KW-1185">Reference proteome</keyword>
<feature type="compositionally biased region" description="Low complexity" evidence="1">
    <location>
        <begin position="285"/>
        <end position="301"/>
    </location>
</feature>
<gene>
    <name evidence="3" type="ORF">AU468_12320</name>
</gene>
<dbReference type="OrthoDB" id="369550at2"/>
<protein>
    <recommendedName>
        <fullName evidence="2">PEGA domain-containing protein</fullName>
    </recommendedName>
</protein>
<organism evidence="3 4">
    <name type="scientific">Alkalispirochaeta sphaeroplastigenens</name>
    <dbReference type="NCBI Taxonomy" id="1187066"/>
    <lineage>
        <taxon>Bacteria</taxon>
        <taxon>Pseudomonadati</taxon>
        <taxon>Spirochaetota</taxon>
        <taxon>Spirochaetia</taxon>
        <taxon>Spirochaetales</taxon>
        <taxon>Spirochaetaceae</taxon>
        <taxon>Alkalispirochaeta</taxon>
    </lineage>
</organism>
<evidence type="ECO:0000259" key="2">
    <source>
        <dbReference type="Pfam" id="PF08308"/>
    </source>
</evidence>
<reference evidence="4" key="1">
    <citation type="submission" date="2015-12" db="EMBL/GenBank/DDBJ databases">
        <authorList>
            <person name="Lodha T.D."/>
            <person name="Chintalapati S."/>
            <person name="Chintalapati V.R."/>
            <person name="Sravanthi T."/>
        </authorList>
    </citation>
    <scope>NUCLEOTIDE SEQUENCE [LARGE SCALE GENOMIC DNA]</scope>
    <source>
        <strain evidence="4">JC133</strain>
    </source>
</reference>
<evidence type="ECO:0000256" key="1">
    <source>
        <dbReference type="SAM" id="MobiDB-lite"/>
    </source>
</evidence>
<evidence type="ECO:0000313" key="4">
    <source>
        <dbReference type="Proteomes" id="UP000237350"/>
    </source>
</evidence>
<feature type="domain" description="PEGA" evidence="2">
    <location>
        <begin position="29"/>
        <end position="93"/>
    </location>
</feature>
<comment type="caution">
    <text evidence="3">The sequence shown here is derived from an EMBL/GenBank/DDBJ whole genome shotgun (WGS) entry which is preliminary data.</text>
</comment>
<evidence type="ECO:0000313" key="3">
    <source>
        <dbReference type="EMBL" id="POQ98818.1"/>
    </source>
</evidence>
<proteinExistence type="predicted"/>
<accession>A0A2S4JGY4</accession>
<dbReference type="AlphaFoldDB" id="A0A2S4JGY4"/>